<evidence type="ECO:0000256" key="3">
    <source>
        <dbReference type="ARBA" id="ARBA00012944"/>
    </source>
</evidence>
<feature type="transmembrane region" description="Helical" evidence="16">
    <location>
        <begin position="403"/>
        <end position="422"/>
    </location>
</feature>
<feature type="transmembrane region" description="Helical" evidence="16">
    <location>
        <begin position="233"/>
        <end position="253"/>
    </location>
</feature>
<name>A0AA51UC52_9PLAT</name>
<feature type="domain" description="NADH:quinone oxidoreductase/Mrp antiporter transmembrane" evidence="17">
    <location>
        <begin position="98"/>
        <end position="371"/>
    </location>
</feature>
<proteinExistence type="inferred from homology"/>
<organism evidence="18">
    <name type="scientific">Sphyranura euryceae</name>
    <dbReference type="NCBI Taxonomy" id="2996394"/>
    <lineage>
        <taxon>Eukaryota</taxon>
        <taxon>Metazoa</taxon>
        <taxon>Spiralia</taxon>
        <taxon>Lophotrochozoa</taxon>
        <taxon>Platyhelminthes</taxon>
        <taxon>Monogenea</taxon>
        <taxon>Polyopisthocotylea</taxon>
        <taxon>Polystomatidea</taxon>
        <taxon>Sphyranuridae</taxon>
        <taxon>Sphyranura</taxon>
    </lineage>
</organism>
<feature type="transmembrane region" description="Helical" evidence="16">
    <location>
        <begin position="6"/>
        <end position="26"/>
    </location>
</feature>
<dbReference type="GO" id="GO:0031966">
    <property type="term" value="C:mitochondrial membrane"/>
    <property type="evidence" value="ECO:0007669"/>
    <property type="project" value="UniProtKB-SubCell"/>
</dbReference>
<evidence type="ECO:0000256" key="5">
    <source>
        <dbReference type="ARBA" id="ARBA00022448"/>
    </source>
</evidence>
<dbReference type="InterPro" id="IPR003918">
    <property type="entry name" value="NADH_UbQ_OxRdtase"/>
</dbReference>
<dbReference type="GO" id="GO:0042773">
    <property type="term" value="P:ATP synthesis coupled electron transport"/>
    <property type="evidence" value="ECO:0007669"/>
    <property type="project" value="InterPro"/>
</dbReference>
<evidence type="ECO:0000259" key="17">
    <source>
        <dbReference type="Pfam" id="PF00361"/>
    </source>
</evidence>
<feature type="transmembrane region" description="Helical" evidence="16">
    <location>
        <begin position="204"/>
        <end position="227"/>
    </location>
</feature>
<feature type="transmembrane region" description="Helical" evidence="16">
    <location>
        <begin position="131"/>
        <end position="154"/>
    </location>
</feature>
<accession>A0AA51UC52</accession>
<feature type="transmembrane region" description="Helical" evidence="16">
    <location>
        <begin position="169"/>
        <end position="192"/>
    </location>
</feature>
<keyword evidence="13 16" id="KW-0496">Mitochondrion</keyword>
<dbReference type="GO" id="GO:0003954">
    <property type="term" value="F:NADH dehydrogenase activity"/>
    <property type="evidence" value="ECO:0007669"/>
    <property type="project" value="TreeGrafter"/>
</dbReference>
<evidence type="ECO:0000256" key="10">
    <source>
        <dbReference type="ARBA" id="ARBA00022989"/>
    </source>
</evidence>
<evidence type="ECO:0000256" key="13">
    <source>
        <dbReference type="ARBA" id="ARBA00023128"/>
    </source>
</evidence>
<dbReference type="EC" id="7.1.1.2" evidence="3 16"/>
<comment type="subcellular location">
    <subcellularLocation>
        <location evidence="1 16">Mitochondrion membrane</location>
        <topology evidence="1 16">Multi-pass membrane protein</topology>
    </subcellularLocation>
</comment>
<gene>
    <name evidence="18" type="primary">nad4</name>
</gene>
<keyword evidence="5 16" id="KW-0813">Transport</keyword>
<dbReference type="PRINTS" id="PR01437">
    <property type="entry name" value="NUOXDRDTASE4"/>
</dbReference>
<keyword evidence="10 16" id="KW-1133">Transmembrane helix</keyword>
<evidence type="ECO:0000256" key="6">
    <source>
        <dbReference type="ARBA" id="ARBA00022660"/>
    </source>
</evidence>
<evidence type="ECO:0000256" key="9">
    <source>
        <dbReference type="ARBA" id="ARBA00022982"/>
    </source>
</evidence>
<keyword evidence="7 16" id="KW-0812">Transmembrane</keyword>
<feature type="transmembrane region" description="Helical" evidence="16">
    <location>
        <begin position="260"/>
        <end position="280"/>
    </location>
</feature>
<protein>
    <recommendedName>
        <fullName evidence="4 16">NADH-ubiquinone oxidoreductase chain 4</fullName>
        <ecNumber evidence="3 16">7.1.1.2</ecNumber>
    </recommendedName>
</protein>
<evidence type="ECO:0000256" key="8">
    <source>
        <dbReference type="ARBA" id="ARBA00022967"/>
    </source>
</evidence>
<keyword evidence="9 16" id="KW-0249">Electron transport</keyword>
<evidence type="ECO:0000256" key="16">
    <source>
        <dbReference type="RuleBase" id="RU003297"/>
    </source>
</evidence>
<dbReference type="PANTHER" id="PTHR43507">
    <property type="entry name" value="NADH-UBIQUINONE OXIDOREDUCTASE CHAIN 4"/>
    <property type="match status" value="1"/>
</dbReference>
<keyword evidence="14 16" id="KW-0472">Membrane</keyword>
<comment type="similarity">
    <text evidence="2 16">Belongs to the complex I subunit 4 family.</text>
</comment>
<sequence length="423" mass="48438">MGIKSFNLYCFFIGGFLIYFLYFILLSGWDNEVGFYSDFINFFGVYLYVDNFSFYLSLLVLILFICLIPLIGSYISISSLLLLGFTGMSSIICFVVGNSLLFWIFYESAIIIILFLLYIDSPYSERFLAGWYLLGYSIFSGLPLIWGFCCFSLWSGSFLFIDWSSLDTIWLFIILGFLFTTKIPFAPFHVWLPIVHAEASTPVSVCLSGYIMKLGIIGALRVIFFFIPDSLFINYYVCFVFLFSIFCFFSAIYEIDGKRWLALLSLSHIGIALLAIISISEYSMSGSSIFCYSHGLSSAYLFIYFWYLCGLGGSRNLLYISWSINGALYSLIISIVGFCYVASFPPSLSFFIELWVLAGVSNISYFFVFLLILYLLFGSLIPIILFGSLYIRRLGLDYYQNYNFNYFLSFLLLLMLSIILVVS</sequence>
<evidence type="ECO:0000256" key="15">
    <source>
        <dbReference type="ARBA" id="ARBA00049551"/>
    </source>
</evidence>
<feature type="transmembrane region" description="Helical" evidence="16">
    <location>
        <begin position="103"/>
        <end position="119"/>
    </location>
</feature>
<comment type="catalytic activity">
    <reaction evidence="15 16">
        <text>a ubiquinone + NADH + 5 H(+)(in) = a ubiquinol + NAD(+) + 4 H(+)(out)</text>
        <dbReference type="Rhea" id="RHEA:29091"/>
        <dbReference type="Rhea" id="RHEA-COMP:9565"/>
        <dbReference type="Rhea" id="RHEA-COMP:9566"/>
        <dbReference type="ChEBI" id="CHEBI:15378"/>
        <dbReference type="ChEBI" id="CHEBI:16389"/>
        <dbReference type="ChEBI" id="CHEBI:17976"/>
        <dbReference type="ChEBI" id="CHEBI:57540"/>
        <dbReference type="ChEBI" id="CHEBI:57945"/>
        <dbReference type="EC" id="7.1.1.2"/>
    </reaction>
</comment>
<dbReference type="GO" id="GO:0048039">
    <property type="term" value="F:ubiquinone binding"/>
    <property type="evidence" value="ECO:0007669"/>
    <property type="project" value="TreeGrafter"/>
</dbReference>
<comment type="function">
    <text evidence="16">Core subunit of the mitochondrial membrane respiratory chain NADH dehydrogenase (Complex I) which catalyzes electron transfer from NADH through the respiratory chain, using ubiquinone as an electron acceptor. Essential for the catalytic activity and assembly of complex I.</text>
</comment>
<evidence type="ECO:0000313" key="18">
    <source>
        <dbReference type="EMBL" id="WMV02084.1"/>
    </source>
</evidence>
<keyword evidence="11 16" id="KW-0520">NAD</keyword>
<dbReference type="AlphaFoldDB" id="A0AA51UC52"/>
<evidence type="ECO:0000256" key="7">
    <source>
        <dbReference type="ARBA" id="ARBA00022692"/>
    </source>
</evidence>
<dbReference type="EMBL" id="OP920606">
    <property type="protein sequence ID" value="WMV02084.1"/>
    <property type="molecule type" value="Genomic_DNA"/>
</dbReference>
<keyword evidence="8" id="KW-1278">Translocase</keyword>
<reference evidence="18" key="1">
    <citation type="submission" date="2022-11" db="EMBL/GenBank/DDBJ databases">
        <title>Amended diagnosis, mitochondrial genome, and phylogenetic position of Sphyranura euryceae (Neodermata, Monogenea, Polystomatidae), a parasite of the Oklahoma salamander.</title>
        <authorList>
            <person name="Leeming S."/>
            <person name="Hahn C."/>
            <person name="Koblmueller S."/>
            <person name="McAllister C."/>
            <person name="Vanhove M."/>
            <person name="Kmentova N."/>
        </authorList>
    </citation>
    <scope>NUCLEOTIDE SEQUENCE</scope>
</reference>
<feature type="transmembrane region" description="Helical" evidence="16">
    <location>
        <begin position="363"/>
        <end position="391"/>
    </location>
</feature>
<evidence type="ECO:0000256" key="14">
    <source>
        <dbReference type="ARBA" id="ARBA00023136"/>
    </source>
</evidence>
<keyword evidence="6 16" id="KW-0679">Respiratory chain</keyword>
<dbReference type="Pfam" id="PF00361">
    <property type="entry name" value="Proton_antipo_M"/>
    <property type="match status" value="1"/>
</dbReference>
<evidence type="ECO:0000256" key="4">
    <source>
        <dbReference type="ARBA" id="ARBA00021006"/>
    </source>
</evidence>
<keyword evidence="12 16" id="KW-0830">Ubiquinone</keyword>
<dbReference type="GO" id="GO:0015990">
    <property type="term" value="P:electron transport coupled proton transport"/>
    <property type="evidence" value="ECO:0007669"/>
    <property type="project" value="TreeGrafter"/>
</dbReference>
<geneLocation type="mitochondrion" evidence="18"/>
<feature type="transmembrane region" description="Helical" evidence="16">
    <location>
        <begin position="55"/>
        <end position="75"/>
    </location>
</feature>
<dbReference type="PANTHER" id="PTHR43507:SF20">
    <property type="entry name" value="NADH-UBIQUINONE OXIDOREDUCTASE CHAIN 4"/>
    <property type="match status" value="1"/>
</dbReference>
<dbReference type="GO" id="GO:0008137">
    <property type="term" value="F:NADH dehydrogenase (ubiquinone) activity"/>
    <property type="evidence" value="ECO:0007669"/>
    <property type="project" value="UniProtKB-UniRule"/>
</dbReference>
<feature type="transmembrane region" description="Helical" evidence="16">
    <location>
        <begin position="319"/>
        <end position="343"/>
    </location>
</feature>
<evidence type="ECO:0000256" key="2">
    <source>
        <dbReference type="ARBA" id="ARBA00009025"/>
    </source>
</evidence>
<evidence type="ECO:0000256" key="12">
    <source>
        <dbReference type="ARBA" id="ARBA00023075"/>
    </source>
</evidence>
<evidence type="ECO:0000256" key="11">
    <source>
        <dbReference type="ARBA" id="ARBA00023027"/>
    </source>
</evidence>
<dbReference type="InterPro" id="IPR001750">
    <property type="entry name" value="ND/Mrp_TM"/>
</dbReference>
<evidence type="ECO:0000256" key="1">
    <source>
        <dbReference type="ARBA" id="ARBA00004225"/>
    </source>
</evidence>